<name>A0ABD2KHL1_9BILA</name>
<dbReference type="EMBL" id="JBICBT010000761">
    <property type="protein sequence ID" value="KAL3102371.1"/>
    <property type="molecule type" value="Genomic_DNA"/>
</dbReference>
<gene>
    <name evidence="3" type="ORF">niasHT_024714</name>
</gene>
<feature type="transmembrane region" description="Helical" evidence="1">
    <location>
        <begin position="136"/>
        <end position="157"/>
    </location>
</feature>
<accession>A0ABD2KHL1</accession>
<proteinExistence type="predicted"/>
<evidence type="ECO:0000256" key="2">
    <source>
        <dbReference type="SAM" id="SignalP"/>
    </source>
</evidence>
<keyword evidence="1" id="KW-0812">Transmembrane</keyword>
<evidence type="ECO:0000256" key="1">
    <source>
        <dbReference type="SAM" id="Phobius"/>
    </source>
</evidence>
<dbReference type="Proteomes" id="UP001620626">
    <property type="component" value="Unassembled WGS sequence"/>
</dbReference>
<feature type="chain" id="PRO_5044890634" evidence="2">
    <location>
        <begin position="27"/>
        <end position="158"/>
    </location>
</feature>
<keyword evidence="1" id="KW-0472">Membrane</keyword>
<keyword evidence="1" id="KW-1133">Transmembrane helix</keyword>
<reference evidence="3 4" key="1">
    <citation type="submission" date="2024-10" db="EMBL/GenBank/DDBJ databases">
        <authorList>
            <person name="Kim D."/>
        </authorList>
    </citation>
    <scope>NUCLEOTIDE SEQUENCE [LARGE SCALE GENOMIC DNA]</scope>
    <source>
        <strain evidence="3">BH-2024</strain>
    </source>
</reference>
<evidence type="ECO:0000313" key="4">
    <source>
        <dbReference type="Proteomes" id="UP001620626"/>
    </source>
</evidence>
<feature type="signal peptide" evidence="2">
    <location>
        <begin position="1"/>
        <end position="26"/>
    </location>
</feature>
<keyword evidence="4" id="KW-1185">Reference proteome</keyword>
<dbReference type="AlphaFoldDB" id="A0ABD2KHL1"/>
<protein>
    <submittedName>
        <fullName evidence="3">Uncharacterized protein</fullName>
    </submittedName>
</protein>
<sequence length="158" mass="17140">MTLFTALPTVAAILIPFAFLPHFCGALKCAFGSTGVVVETLEVKECPAGVNYCFKGNCTAVSTNEQYFGWGCTDMNNEAKNNQWLINGYIKPNSNASDWKCHSKTGELDQSVPFPLPEEIDQSTPVPGNTTDGAKVLAPMAFVLPLAFMAYFCVLPIF</sequence>
<keyword evidence="2" id="KW-0732">Signal</keyword>
<evidence type="ECO:0000313" key="3">
    <source>
        <dbReference type="EMBL" id="KAL3102371.1"/>
    </source>
</evidence>
<comment type="caution">
    <text evidence="3">The sequence shown here is derived from an EMBL/GenBank/DDBJ whole genome shotgun (WGS) entry which is preliminary data.</text>
</comment>
<organism evidence="3 4">
    <name type="scientific">Heterodera trifolii</name>
    <dbReference type="NCBI Taxonomy" id="157864"/>
    <lineage>
        <taxon>Eukaryota</taxon>
        <taxon>Metazoa</taxon>
        <taxon>Ecdysozoa</taxon>
        <taxon>Nematoda</taxon>
        <taxon>Chromadorea</taxon>
        <taxon>Rhabditida</taxon>
        <taxon>Tylenchina</taxon>
        <taxon>Tylenchomorpha</taxon>
        <taxon>Tylenchoidea</taxon>
        <taxon>Heteroderidae</taxon>
        <taxon>Heteroderinae</taxon>
        <taxon>Heterodera</taxon>
    </lineage>
</organism>